<dbReference type="InterPro" id="IPR031316">
    <property type="entry name" value="FlgM_C"/>
</dbReference>
<dbReference type="Pfam" id="PF04316">
    <property type="entry name" value="FlgM"/>
    <property type="match status" value="1"/>
</dbReference>
<dbReference type="RefSeq" id="WP_146401352.1">
    <property type="nucleotide sequence ID" value="NZ_SJPQ01000003.1"/>
</dbReference>
<dbReference type="OrthoDB" id="280802at2"/>
<comment type="caution">
    <text evidence="3">The sequence shown here is derived from an EMBL/GenBank/DDBJ whole genome shotgun (WGS) entry which is preliminary data.</text>
</comment>
<reference evidence="3 4" key="1">
    <citation type="submission" date="2019-02" db="EMBL/GenBank/DDBJ databases">
        <title>Deep-cultivation of Planctomycetes and their phenomic and genomic characterization uncovers novel biology.</title>
        <authorList>
            <person name="Wiegand S."/>
            <person name="Jogler M."/>
            <person name="Boedeker C."/>
            <person name="Pinto D."/>
            <person name="Vollmers J."/>
            <person name="Rivas-Marin E."/>
            <person name="Kohn T."/>
            <person name="Peeters S.H."/>
            <person name="Heuer A."/>
            <person name="Rast P."/>
            <person name="Oberbeckmann S."/>
            <person name="Bunk B."/>
            <person name="Jeske O."/>
            <person name="Meyerdierks A."/>
            <person name="Storesund J.E."/>
            <person name="Kallscheuer N."/>
            <person name="Luecker S."/>
            <person name="Lage O.M."/>
            <person name="Pohl T."/>
            <person name="Merkel B.J."/>
            <person name="Hornburger P."/>
            <person name="Mueller R.-W."/>
            <person name="Bruemmer F."/>
            <person name="Labrenz M."/>
            <person name="Spormann A.M."/>
            <person name="Op Den Camp H."/>
            <person name="Overmann J."/>
            <person name="Amann R."/>
            <person name="Jetten M.S.M."/>
            <person name="Mascher T."/>
            <person name="Medema M.H."/>
            <person name="Devos D.P."/>
            <person name="Kaster A.-K."/>
            <person name="Ovreas L."/>
            <person name="Rohde M."/>
            <person name="Galperin M.Y."/>
            <person name="Jogler C."/>
        </authorList>
    </citation>
    <scope>NUCLEOTIDE SEQUENCE [LARGE SCALE GENOMIC DNA]</scope>
    <source>
        <strain evidence="3 4">Mal64</strain>
    </source>
</reference>
<name>A0A5C5ZJ88_9BACT</name>
<evidence type="ECO:0000313" key="3">
    <source>
        <dbReference type="EMBL" id="TWT87316.1"/>
    </source>
</evidence>
<evidence type="ECO:0000256" key="1">
    <source>
        <dbReference type="SAM" id="MobiDB-lite"/>
    </source>
</evidence>
<dbReference type="EMBL" id="SJPQ01000003">
    <property type="protein sequence ID" value="TWT87316.1"/>
    <property type="molecule type" value="Genomic_DNA"/>
</dbReference>
<protein>
    <submittedName>
        <fullName evidence="3">Anti-sigma-28 factor, FlgM</fullName>
    </submittedName>
</protein>
<feature type="region of interest" description="Disordered" evidence="1">
    <location>
        <begin position="1"/>
        <end position="56"/>
    </location>
</feature>
<dbReference type="Proteomes" id="UP000315440">
    <property type="component" value="Unassembled WGS sequence"/>
</dbReference>
<accession>A0A5C5ZJ88</accession>
<dbReference type="AlphaFoldDB" id="A0A5C5ZJ88"/>
<feature type="compositionally biased region" description="Low complexity" evidence="1">
    <location>
        <begin position="42"/>
        <end position="54"/>
    </location>
</feature>
<dbReference type="SUPFAM" id="SSF101498">
    <property type="entry name" value="Anti-sigma factor FlgM"/>
    <property type="match status" value="1"/>
</dbReference>
<evidence type="ECO:0000313" key="4">
    <source>
        <dbReference type="Proteomes" id="UP000315440"/>
    </source>
</evidence>
<proteinExistence type="predicted"/>
<evidence type="ECO:0000259" key="2">
    <source>
        <dbReference type="Pfam" id="PF04316"/>
    </source>
</evidence>
<feature type="domain" description="Anti-sigma-28 factor FlgM C-terminal" evidence="2">
    <location>
        <begin position="34"/>
        <end position="75"/>
    </location>
</feature>
<gene>
    <name evidence="3" type="ORF">Mal64_28540</name>
</gene>
<sequence length="92" mass="9438">MQVNGPARAHGAHGVNAPHFSNKPSQAAPAKQADRVEISPEAQAAAAANEAPGADGIRTDLVARLRGEIASGTYETADKLDGALDRLIDQIG</sequence>
<dbReference type="InterPro" id="IPR035890">
    <property type="entry name" value="Anti-sigma-28_factor_FlgM_sf"/>
</dbReference>
<keyword evidence="4" id="KW-1185">Reference proteome</keyword>
<organism evidence="3 4">
    <name type="scientific">Pseudobythopirellula maris</name>
    <dbReference type="NCBI Taxonomy" id="2527991"/>
    <lineage>
        <taxon>Bacteria</taxon>
        <taxon>Pseudomonadati</taxon>
        <taxon>Planctomycetota</taxon>
        <taxon>Planctomycetia</taxon>
        <taxon>Pirellulales</taxon>
        <taxon>Lacipirellulaceae</taxon>
        <taxon>Pseudobythopirellula</taxon>
    </lineage>
</organism>